<comment type="subcellular location">
    <subcellularLocation>
        <location evidence="1 9">Membrane</location>
        <topology evidence="1 9">Single-pass type II membrane protein</topology>
    </subcellularLocation>
</comment>
<reference evidence="11" key="2">
    <citation type="submission" date="2015-06" db="UniProtKB">
        <authorList>
            <consortium name="EnsemblMetazoa"/>
        </authorList>
    </citation>
    <scope>IDENTIFICATION</scope>
</reference>
<organism evidence="11 12">
    <name type="scientific">Tetranychus urticae</name>
    <name type="common">Two-spotted spider mite</name>
    <dbReference type="NCBI Taxonomy" id="32264"/>
    <lineage>
        <taxon>Eukaryota</taxon>
        <taxon>Metazoa</taxon>
        <taxon>Ecdysozoa</taxon>
        <taxon>Arthropoda</taxon>
        <taxon>Chelicerata</taxon>
        <taxon>Arachnida</taxon>
        <taxon>Acari</taxon>
        <taxon>Acariformes</taxon>
        <taxon>Trombidiformes</taxon>
        <taxon>Prostigmata</taxon>
        <taxon>Eleutherengona</taxon>
        <taxon>Raphignathae</taxon>
        <taxon>Tetranychoidea</taxon>
        <taxon>Tetranychidae</taxon>
        <taxon>Tetranychus</taxon>
    </lineage>
</organism>
<keyword evidence="9" id="KW-1003">Cell membrane</keyword>
<dbReference type="OrthoDB" id="9982095at2759"/>
<evidence type="ECO:0000256" key="2">
    <source>
        <dbReference type="ARBA" id="ARBA00006794"/>
    </source>
</evidence>
<evidence type="ECO:0000313" key="12">
    <source>
        <dbReference type="Proteomes" id="UP000015104"/>
    </source>
</evidence>
<evidence type="ECO:0000256" key="8">
    <source>
        <dbReference type="ARBA" id="ARBA00023180"/>
    </source>
</evidence>
<dbReference type="eggNOG" id="KOG4681">
    <property type="taxonomic scope" value="Eukaryota"/>
</dbReference>
<dbReference type="KEGG" id="tut:107368775"/>
<keyword evidence="7" id="KW-1015">Disulfide bond</keyword>
<dbReference type="GO" id="GO:0042985">
    <property type="term" value="P:negative regulation of amyloid precursor protein biosynthetic process"/>
    <property type="evidence" value="ECO:0007669"/>
    <property type="project" value="TreeGrafter"/>
</dbReference>
<evidence type="ECO:0000256" key="3">
    <source>
        <dbReference type="ARBA" id="ARBA00022692"/>
    </source>
</evidence>
<evidence type="ECO:0000256" key="1">
    <source>
        <dbReference type="ARBA" id="ARBA00004606"/>
    </source>
</evidence>
<dbReference type="InterPro" id="IPR040145">
    <property type="entry name" value="ITM2"/>
</dbReference>
<dbReference type="HOGENOM" id="CLU_073179_0_0_1"/>
<comment type="similarity">
    <text evidence="2 9">Belongs to the ITM2 family.</text>
</comment>
<dbReference type="GO" id="GO:0001540">
    <property type="term" value="F:amyloid-beta binding"/>
    <property type="evidence" value="ECO:0007669"/>
    <property type="project" value="TreeGrafter"/>
</dbReference>
<evidence type="ECO:0000313" key="11">
    <source>
        <dbReference type="EnsemblMetazoa" id="tetur28g00760.1"/>
    </source>
</evidence>
<keyword evidence="3 9" id="KW-0812">Transmembrane</keyword>
<dbReference type="InterPro" id="IPR007084">
    <property type="entry name" value="BRICHOS_dom"/>
</dbReference>
<evidence type="ECO:0000259" key="10">
    <source>
        <dbReference type="PROSITE" id="PS50869"/>
    </source>
</evidence>
<protein>
    <recommendedName>
        <fullName evidence="9">Integral membrane protein 2</fullName>
    </recommendedName>
</protein>
<sequence>MTIITHNVTKNPELKDPLVAEHHQPNVNDDIEINNQPLLVTWKRSRVRRISSLTTICVFLTAFLVFTTGIIGGVYLYQQFTQHRLRHFRGWCSVPYSEPQAIIHLPQNSALGSSGEMESQDNALVSSLEQAQSMLNEKIFKPAFEKFFDQEFDIDTETEQYERIEVPDFSDGRRGRYIHDFSMNITGIVDLEEDRCFIIPLNRSMVYPPQNLADLVLKLRSGFYEVDTEIVRETYHVETPAITDFRSLGLYIARECGNLPTYRLKKVLSPVFKRSADEVGIKSMFTEFAGAKVSQIYIVNLHNIPGRK</sequence>
<evidence type="ECO:0000256" key="9">
    <source>
        <dbReference type="RuleBase" id="RU367061"/>
    </source>
</evidence>
<evidence type="ECO:0000256" key="6">
    <source>
        <dbReference type="ARBA" id="ARBA00023136"/>
    </source>
</evidence>
<dbReference type="SMART" id="SM01039">
    <property type="entry name" value="BRICHOS"/>
    <property type="match status" value="1"/>
</dbReference>
<dbReference type="EnsemblMetazoa" id="tetur28g00760.1">
    <property type="protein sequence ID" value="tetur28g00760.1"/>
    <property type="gene ID" value="tetur28g00760"/>
</dbReference>
<dbReference type="GO" id="GO:0070062">
    <property type="term" value="C:extracellular exosome"/>
    <property type="evidence" value="ECO:0007669"/>
    <property type="project" value="TreeGrafter"/>
</dbReference>
<dbReference type="EMBL" id="CAEY01000737">
    <property type="status" value="NOT_ANNOTATED_CDS"/>
    <property type="molecule type" value="Genomic_DNA"/>
</dbReference>
<dbReference type="PANTHER" id="PTHR10962:SF1">
    <property type="entry name" value="INTEGRAL MEMBRANE PROTEIN 2"/>
    <property type="match status" value="1"/>
</dbReference>
<evidence type="ECO:0000256" key="4">
    <source>
        <dbReference type="ARBA" id="ARBA00022968"/>
    </source>
</evidence>
<keyword evidence="12" id="KW-1185">Reference proteome</keyword>
<keyword evidence="6 9" id="KW-0472">Membrane</keyword>
<dbReference type="OMA" id="PQHHCLK"/>
<evidence type="ECO:0000256" key="5">
    <source>
        <dbReference type="ARBA" id="ARBA00022989"/>
    </source>
</evidence>
<keyword evidence="8" id="KW-0325">Glycoprotein</keyword>
<dbReference type="PROSITE" id="PS50869">
    <property type="entry name" value="BRICHOS"/>
    <property type="match status" value="1"/>
</dbReference>
<dbReference type="STRING" id="32264.T1KZ89"/>
<dbReference type="Pfam" id="PF04089">
    <property type="entry name" value="BRICHOS"/>
    <property type="match status" value="1"/>
</dbReference>
<dbReference type="GO" id="GO:0005886">
    <property type="term" value="C:plasma membrane"/>
    <property type="evidence" value="ECO:0007669"/>
    <property type="project" value="UniProtKB-UniRule"/>
</dbReference>
<dbReference type="GO" id="GO:0005794">
    <property type="term" value="C:Golgi apparatus"/>
    <property type="evidence" value="ECO:0007669"/>
    <property type="project" value="TreeGrafter"/>
</dbReference>
<feature type="transmembrane region" description="Helical" evidence="9">
    <location>
        <begin position="53"/>
        <end position="77"/>
    </location>
</feature>
<keyword evidence="5 9" id="KW-1133">Transmembrane helix</keyword>
<dbReference type="PANTHER" id="PTHR10962">
    <property type="entry name" value="INTEGRAL TRANSMEMBRANE PROTEIN 2"/>
    <property type="match status" value="1"/>
</dbReference>
<reference evidence="12" key="1">
    <citation type="submission" date="2011-08" db="EMBL/GenBank/DDBJ databases">
        <authorList>
            <person name="Rombauts S."/>
        </authorList>
    </citation>
    <scope>NUCLEOTIDE SEQUENCE</scope>
    <source>
        <strain evidence="12">London</strain>
    </source>
</reference>
<dbReference type="AlphaFoldDB" id="T1KZ89"/>
<evidence type="ECO:0000256" key="7">
    <source>
        <dbReference type="ARBA" id="ARBA00023157"/>
    </source>
</evidence>
<name>T1KZ89_TETUR</name>
<gene>
    <name evidence="11" type="primary">107368775</name>
</gene>
<proteinExistence type="inferred from homology"/>
<dbReference type="Proteomes" id="UP000015104">
    <property type="component" value="Unassembled WGS sequence"/>
</dbReference>
<keyword evidence="4 9" id="KW-0735">Signal-anchor</keyword>
<accession>T1KZ89</accession>
<feature type="domain" description="BRICHOS" evidence="10">
    <location>
        <begin position="169"/>
        <end position="264"/>
    </location>
</feature>